<comment type="caution">
    <text evidence="1">The sequence shown here is derived from an EMBL/GenBank/DDBJ whole genome shotgun (WGS) entry which is preliminary data.</text>
</comment>
<dbReference type="InterPro" id="IPR021508">
    <property type="entry name" value="Gp17-like"/>
</dbReference>
<name>A0ABU6HM15_9RHOB</name>
<gene>
    <name evidence="1" type="ORF">VK792_13075</name>
</gene>
<evidence type="ECO:0000313" key="1">
    <source>
        <dbReference type="EMBL" id="MEC3862220.1"/>
    </source>
</evidence>
<accession>A0ABU6HM15</accession>
<reference evidence="1 2" key="1">
    <citation type="submission" date="2024-01" db="EMBL/GenBank/DDBJ databases">
        <title>Mesobacterium rodlantinim sp. nov., isolated from shallow sea hydrothermal systems off Kueishantao Island.</title>
        <authorList>
            <person name="Su Z."/>
            <person name="Tang K."/>
        </authorList>
    </citation>
    <scope>NUCLEOTIDE SEQUENCE [LARGE SCALE GENOMIC DNA]</scope>
    <source>
        <strain evidence="1 2">TK19101</strain>
    </source>
</reference>
<evidence type="ECO:0000313" key="2">
    <source>
        <dbReference type="Proteomes" id="UP001348149"/>
    </source>
</evidence>
<organism evidence="1 2">
    <name type="scientific">Mesobacterium hydrothermale</name>
    <dbReference type="NCBI Taxonomy" id="3111907"/>
    <lineage>
        <taxon>Bacteria</taxon>
        <taxon>Pseudomonadati</taxon>
        <taxon>Pseudomonadota</taxon>
        <taxon>Alphaproteobacteria</taxon>
        <taxon>Rhodobacterales</taxon>
        <taxon>Roseobacteraceae</taxon>
        <taxon>Mesobacterium</taxon>
    </lineage>
</organism>
<dbReference type="InterPro" id="IPR053745">
    <property type="entry name" value="Viral_Tail_Comp_sf"/>
</dbReference>
<dbReference type="Gene3D" id="3.30.2000.30">
    <property type="match status" value="1"/>
</dbReference>
<keyword evidence="2" id="KW-1185">Reference proteome</keyword>
<dbReference type="Proteomes" id="UP001348149">
    <property type="component" value="Unassembled WGS sequence"/>
</dbReference>
<proteinExistence type="predicted"/>
<protein>
    <submittedName>
        <fullName evidence="1">DUF3168 domain-containing protein</fullName>
    </submittedName>
</protein>
<dbReference type="EMBL" id="JAYLLH010000018">
    <property type="protein sequence ID" value="MEC3862220.1"/>
    <property type="molecule type" value="Genomic_DNA"/>
</dbReference>
<dbReference type="RefSeq" id="WP_326297956.1">
    <property type="nucleotide sequence ID" value="NZ_JAYLLH010000018.1"/>
</dbReference>
<sequence>MSYGVTAALQVAVYGALTGDAALTTLVGSDIYDAMPGGALPGLYVLLGEESAKDASDQSGDGAWHDLSVAVVTDQAGFQAAKNAAAAVSDVLHGAALSLPRGRLVGLWFRKARASRQGDGTRRIDMTFRARVEDN</sequence>
<dbReference type="Pfam" id="PF11367">
    <property type="entry name" value="Tail_completion_gp17"/>
    <property type="match status" value="1"/>
</dbReference>